<dbReference type="InParanoid" id="H0EMZ9"/>
<proteinExistence type="predicted"/>
<gene>
    <name evidence="1" type="ORF">M7I_3998</name>
</gene>
<dbReference type="Proteomes" id="UP000005446">
    <property type="component" value="Unassembled WGS sequence"/>
</dbReference>
<accession>H0EMZ9</accession>
<dbReference type="HOGENOM" id="CLU_1896434_0_0_1"/>
<protein>
    <submittedName>
        <fullName evidence="1">Uncharacterized protein</fullName>
    </submittedName>
</protein>
<reference evidence="1 2" key="1">
    <citation type="journal article" date="2012" name="Eukaryot. Cell">
        <title>Genome sequence of the fungus Glarea lozoyensis: the first genome sequence of a species from the Helotiaceae family.</title>
        <authorList>
            <person name="Youssar L."/>
            <person name="Gruening B.A."/>
            <person name="Erxleben A."/>
            <person name="Guenther S."/>
            <person name="Huettel W."/>
        </authorList>
    </citation>
    <scope>NUCLEOTIDE SEQUENCE [LARGE SCALE GENOMIC DNA]</scope>
    <source>
        <strain evidence="2">ATCC 74030 / MF5533</strain>
    </source>
</reference>
<name>H0EMZ9_GLAL7</name>
<sequence length="134" mass="14998">MSDPYDPRSISAPFAPTATREQFSEESVVQEQIDLIVDQMRAQEGNSGFEWNLAQLDDFTAVTAGLLTMVQFLLKIIQATAMDLHQFLLKVIQATFMGAHHHGFLLKAIQATSTVLHRHLFRTKTGSTATKHDQ</sequence>
<keyword evidence="2" id="KW-1185">Reference proteome</keyword>
<comment type="caution">
    <text evidence="1">The sequence shown here is derived from an EMBL/GenBank/DDBJ whole genome shotgun (WGS) entry which is preliminary data.</text>
</comment>
<evidence type="ECO:0000313" key="1">
    <source>
        <dbReference type="EMBL" id="EHL00099.1"/>
    </source>
</evidence>
<dbReference type="AlphaFoldDB" id="H0EMZ9"/>
<dbReference type="EMBL" id="AGUE01000099">
    <property type="protein sequence ID" value="EHL00099.1"/>
    <property type="molecule type" value="Genomic_DNA"/>
</dbReference>
<evidence type="ECO:0000313" key="2">
    <source>
        <dbReference type="Proteomes" id="UP000005446"/>
    </source>
</evidence>
<organism evidence="1 2">
    <name type="scientific">Glarea lozoyensis (strain ATCC 74030 / MF5533)</name>
    <dbReference type="NCBI Taxonomy" id="1104152"/>
    <lineage>
        <taxon>Eukaryota</taxon>
        <taxon>Fungi</taxon>
        <taxon>Dikarya</taxon>
        <taxon>Ascomycota</taxon>
        <taxon>Pezizomycotina</taxon>
        <taxon>Leotiomycetes</taxon>
        <taxon>Helotiales</taxon>
        <taxon>Helotiaceae</taxon>
        <taxon>Glarea</taxon>
    </lineage>
</organism>